<dbReference type="InterPro" id="IPR001179">
    <property type="entry name" value="PPIase_FKBP_dom"/>
</dbReference>
<evidence type="ECO:0000256" key="1">
    <source>
        <dbReference type="ARBA" id="ARBA00022737"/>
    </source>
</evidence>
<dbReference type="GO" id="GO:0003755">
    <property type="term" value="F:peptidyl-prolyl cis-trans isomerase activity"/>
    <property type="evidence" value="ECO:0007669"/>
    <property type="project" value="UniProtKB-KW"/>
</dbReference>
<dbReference type="Pfam" id="PF12895">
    <property type="entry name" value="ANAPC3"/>
    <property type="match status" value="1"/>
</dbReference>
<dbReference type="GO" id="GO:0016020">
    <property type="term" value="C:membrane"/>
    <property type="evidence" value="ECO:0007669"/>
    <property type="project" value="TreeGrafter"/>
</dbReference>
<evidence type="ECO:0000256" key="2">
    <source>
        <dbReference type="ARBA" id="ARBA00022803"/>
    </source>
</evidence>
<dbReference type="PANTHER" id="PTHR46512:SF1">
    <property type="entry name" value="PEPTIDYLPROLYL ISOMERASE"/>
    <property type="match status" value="1"/>
</dbReference>
<name>A0A0N5CBG8_STREA</name>
<keyword evidence="2" id="KW-0802">TPR repeat</keyword>
<dbReference type="InterPro" id="IPR011990">
    <property type="entry name" value="TPR-like_helical_dom_sf"/>
</dbReference>
<dbReference type="EC" id="5.2.1.8" evidence="3"/>
<evidence type="ECO:0000313" key="6">
    <source>
        <dbReference type="WBParaSite" id="SPAL_0001523400.1"/>
    </source>
</evidence>
<keyword evidence="5" id="KW-1185">Reference proteome</keyword>
<dbReference type="Gene3D" id="1.25.40.10">
    <property type="entry name" value="Tetratricopeptide repeat domain"/>
    <property type="match status" value="1"/>
</dbReference>
<dbReference type="WBParaSite" id="SPAL_0001523400.1">
    <property type="protein sequence ID" value="SPAL_0001523400.1"/>
    <property type="gene ID" value="SPAL_0001523400"/>
</dbReference>
<evidence type="ECO:0000313" key="5">
    <source>
        <dbReference type="Proteomes" id="UP000046392"/>
    </source>
</evidence>
<dbReference type="GO" id="GO:0005829">
    <property type="term" value="C:cytosol"/>
    <property type="evidence" value="ECO:0007669"/>
    <property type="project" value="TreeGrafter"/>
</dbReference>
<dbReference type="AlphaFoldDB" id="A0A0N5CBG8"/>
<dbReference type="InterPro" id="IPR050754">
    <property type="entry name" value="FKBP4/5/8-like"/>
</dbReference>
<reference evidence="6" key="1">
    <citation type="submission" date="2017-02" db="UniProtKB">
        <authorList>
            <consortium name="WormBaseParasite"/>
        </authorList>
    </citation>
    <scope>IDENTIFICATION</scope>
</reference>
<dbReference type="Pfam" id="PF00254">
    <property type="entry name" value="FKBP_C"/>
    <property type="match status" value="1"/>
</dbReference>
<dbReference type="SUPFAM" id="SSF54534">
    <property type="entry name" value="FKBP-like"/>
    <property type="match status" value="1"/>
</dbReference>
<dbReference type="STRING" id="174720.A0A0N5CBG8"/>
<evidence type="ECO:0000256" key="3">
    <source>
        <dbReference type="PROSITE-ProRule" id="PRU00277"/>
    </source>
</evidence>
<dbReference type="GO" id="GO:0043066">
    <property type="term" value="P:negative regulation of apoptotic process"/>
    <property type="evidence" value="ECO:0007669"/>
    <property type="project" value="TreeGrafter"/>
</dbReference>
<keyword evidence="3" id="KW-0413">Isomerase</keyword>
<dbReference type="Proteomes" id="UP000046392">
    <property type="component" value="Unplaced"/>
</dbReference>
<organism evidence="5 6">
    <name type="scientific">Strongyloides papillosus</name>
    <name type="common">Intestinal threadworm</name>
    <dbReference type="NCBI Taxonomy" id="174720"/>
    <lineage>
        <taxon>Eukaryota</taxon>
        <taxon>Metazoa</taxon>
        <taxon>Ecdysozoa</taxon>
        <taxon>Nematoda</taxon>
        <taxon>Chromadorea</taxon>
        <taxon>Rhabditida</taxon>
        <taxon>Tylenchina</taxon>
        <taxon>Panagrolaimomorpha</taxon>
        <taxon>Strongyloidoidea</taxon>
        <taxon>Strongyloididae</taxon>
        <taxon>Strongyloides</taxon>
    </lineage>
</organism>
<comment type="catalytic activity">
    <reaction evidence="3">
        <text>[protein]-peptidylproline (omega=180) = [protein]-peptidylproline (omega=0)</text>
        <dbReference type="Rhea" id="RHEA:16237"/>
        <dbReference type="Rhea" id="RHEA-COMP:10747"/>
        <dbReference type="Rhea" id="RHEA-COMP:10748"/>
        <dbReference type="ChEBI" id="CHEBI:83833"/>
        <dbReference type="ChEBI" id="CHEBI:83834"/>
        <dbReference type="EC" id="5.2.1.8"/>
    </reaction>
</comment>
<dbReference type="GO" id="GO:0005740">
    <property type="term" value="C:mitochondrial envelope"/>
    <property type="evidence" value="ECO:0007669"/>
    <property type="project" value="TreeGrafter"/>
</dbReference>
<dbReference type="GO" id="GO:0012505">
    <property type="term" value="C:endomembrane system"/>
    <property type="evidence" value="ECO:0007669"/>
    <property type="project" value="TreeGrafter"/>
</dbReference>
<dbReference type="GO" id="GO:0044183">
    <property type="term" value="F:protein folding chaperone"/>
    <property type="evidence" value="ECO:0007669"/>
    <property type="project" value="TreeGrafter"/>
</dbReference>
<dbReference type="InterPro" id="IPR046357">
    <property type="entry name" value="PPIase_dom_sf"/>
</dbReference>
<dbReference type="PANTHER" id="PTHR46512">
    <property type="entry name" value="PEPTIDYLPROLYL ISOMERASE"/>
    <property type="match status" value="1"/>
</dbReference>
<protein>
    <recommendedName>
        <fullName evidence="3">peptidylprolyl isomerase</fullName>
        <ecNumber evidence="3">5.2.1.8</ecNumber>
    </recommendedName>
</protein>
<feature type="domain" description="PPIase FKBP-type" evidence="4">
    <location>
        <begin position="57"/>
        <end position="127"/>
    </location>
</feature>
<keyword evidence="3" id="KW-0697">Rotamase</keyword>
<dbReference type="PROSITE" id="PS50059">
    <property type="entry name" value="FKBP_PPIASE"/>
    <property type="match status" value="1"/>
</dbReference>
<accession>A0A0N5CBG8</accession>
<proteinExistence type="predicted"/>
<evidence type="ECO:0000259" key="4">
    <source>
        <dbReference type="PROSITE" id="PS50059"/>
    </source>
</evidence>
<sequence length="336" mass="38753">MVVPLEYIADETEFYEPYEDIVGTGALLKKVIKNGNGDKPADNDVIRISLCYHGLRDSSPKEMTFILGYLLNIEGIELACKFMEVGEESVFKIKSHLAYGESGLSVDSCNIPPYHDLIVKISLISIQERQKVLLHSPVDELLVYCQNFRSRGKFYFERNELDRAIFIYNKVLNILGDRISDKPDANLLVELSIFQNNLATCHFKLNDLKKALEISTAAVFSDPKNIGAMYKHLIILETLKRYDEAILFIKERIVNLPSERDLLERKLCKFVAYQKEVDDSEREGNENNSININNYNQYVNTQLIVLQLYSESFLGEVHQHCQRTLFVYTCFVFFIM</sequence>
<dbReference type="Gene3D" id="3.10.50.40">
    <property type="match status" value="1"/>
</dbReference>
<dbReference type="SUPFAM" id="SSF48452">
    <property type="entry name" value="TPR-like"/>
    <property type="match status" value="1"/>
</dbReference>
<keyword evidence="1" id="KW-0677">Repeat</keyword>